<proteinExistence type="predicted"/>
<dbReference type="InParanoid" id="B4D7F8"/>
<evidence type="ECO:0000313" key="3">
    <source>
        <dbReference type="Proteomes" id="UP000005824"/>
    </source>
</evidence>
<sequence length="262" mass="28721">MSNRFSPLFAGALVTMVLAGGVGRSGAALPASPASTSQTPTIGIGAGEEQPTHLSFSNIPKGSKIVQVSSHLIVDKASPNGLNFFAIQVNFPNKTWAHGGPQLVKKGNQPVQQVNWGGLVNRGGGSTDYKEADPKNDLLLIESGVGKPNTVPWRWKLNTEYVLTVERGKQVQLPAGESHKVHVDARTMWEWKFTYEPVVKDVNFPSYTALIYDSADSIGSFYLWIEAGYGSTKDEQHARWSPPTYRVEGSTEEKMATEWKRF</sequence>
<evidence type="ECO:0000313" key="2">
    <source>
        <dbReference type="EMBL" id="EDY17575.1"/>
    </source>
</evidence>
<accession>B4D7F8</accession>
<feature type="signal peptide" evidence="1">
    <location>
        <begin position="1"/>
        <end position="27"/>
    </location>
</feature>
<evidence type="ECO:0000256" key="1">
    <source>
        <dbReference type="SAM" id="SignalP"/>
    </source>
</evidence>
<dbReference type="RefSeq" id="WP_006982194.1">
    <property type="nucleotide sequence ID" value="NZ_ABVL01000018.1"/>
</dbReference>
<dbReference type="Proteomes" id="UP000005824">
    <property type="component" value="Unassembled WGS sequence"/>
</dbReference>
<reference evidence="2 3" key="1">
    <citation type="journal article" date="2011" name="J. Bacteriol.">
        <title>Genome sequence of Chthoniobacter flavus Ellin428, an aerobic heterotrophic soil bacterium.</title>
        <authorList>
            <person name="Kant R."/>
            <person name="van Passel M.W."/>
            <person name="Palva A."/>
            <person name="Lucas S."/>
            <person name="Lapidus A."/>
            <person name="Glavina Del Rio T."/>
            <person name="Dalin E."/>
            <person name="Tice H."/>
            <person name="Bruce D."/>
            <person name="Goodwin L."/>
            <person name="Pitluck S."/>
            <person name="Larimer F.W."/>
            <person name="Land M.L."/>
            <person name="Hauser L."/>
            <person name="Sangwan P."/>
            <person name="de Vos W.M."/>
            <person name="Janssen P.H."/>
            <person name="Smidt H."/>
        </authorList>
    </citation>
    <scope>NUCLEOTIDE SEQUENCE [LARGE SCALE GENOMIC DNA]</scope>
    <source>
        <strain evidence="2 3">Ellin428</strain>
    </source>
</reference>
<organism evidence="2 3">
    <name type="scientific">Chthoniobacter flavus Ellin428</name>
    <dbReference type="NCBI Taxonomy" id="497964"/>
    <lineage>
        <taxon>Bacteria</taxon>
        <taxon>Pseudomonadati</taxon>
        <taxon>Verrucomicrobiota</taxon>
        <taxon>Spartobacteria</taxon>
        <taxon>Chthoniobacterales</taxon>
        <taxon>Chthoniobacteraceae</taxon>
        <taxon>Chthoniobacter</taxon>
    </lineage>
</organism>
<keyword evidence="3" id="KW-1185">Reference proteome</keyword>
<dbReference type="STRING" id="497964.CfE428DRAFT_4873"/>
<comment type="caution">
    <text evidence="2">The sequence shown here is derived from an EMBL/GenBank/DDBJ whole genome shotgun (WGS) entry which is preliminary data.</text>
</comment>
<dbReference type="AlphaFoldDB" id="B4D7F8"/>
<dbReference type="eggNOG" id="ENOG5033VTG">
    <property type="taxonomic scope" value="Bacteria"/>
</dbReference>
<dbReference type="EMBL" id="ABVL01000018">
    <property type="protein sequence ID" value="EDY17575.1"/>
    <property type="molecule type" value="Genomic_DNA"/>
</dbReference>
<keyword evidence="1" id="KW-0732">Signal</keyword>
<name>B4D7F8_9BACT</name>
<feature type="chain" id="PRO_5002802555" evidence="1">
    <location>
        <begin position="28"/>
        <end position="262"/>
    </location>
</feature>
<protein>
    <submittedName>
        <fullName evidence="2">Uncharacterized protein</fullName>
    </submittedName>
</protein>
<gene>
    <name evidence="2" type="ORF">CfE428DRAFT_4873</name>
</gene>